<reference evidence="2 3" key="1">
    <citation type="submission" date="2018-08" db="EMBL/GenBank/DDBJ databases">
        <title>Diversity &amp; Physiological Properties of Lignin-Decomposing Actinobacteria from Soil.</title>
        <authorList>
            <person name="Roh S.G."/>
            <person name="Kim S.B."/>
        </authorList>
    </citation>
    <scope>NUCLEOTIDE SEQUENCE [LARGE SCALE GENOMIC DNA]</scope>
    <source>
        <strain evidence="2 3">MMS17-GH009</strain>
    </source>
</reference>
<evidence type="ECO:0000313" key="2">
    <source>
        <dbReference type="EMBL" id="RGD60310.1"/>
    </source>
</evidence>
<organism evidence="2 3">
    <name type="scientific">Kitasatospora xanthocidica</name>
    <dbReference type="NCBI Taxonomy" id="83382"/>
    <lineage>
        <taxon>Bacteria</taxon>
        <taxon>Bacillati</taxon>
        <taxon>Actinomycetota</taxon>
        <taxon>Actinomycetes</taxon>
        <taxon>Kitasatosporales</taxon>
        <taxon>Streptomycetaceae</taxon>
        <taxon>Kitasatospora</taxon>
    </lineage>
</organism>
<comment type="caution">
    <text evidence="2">The sequence shown here is derived from an EMBL/GenBank/DDBJ whole genome shotgun (WGS) entry which is preliminary data.</text>
</comment>
<gene>
    <name evidence="2" type="ORF">DR950_23215</name>
</gene>
<dbReference type="EMBL" id="QVIG01000001">
    <property type="protein sequence ID" value="RGD60310.1"/>
    <property type="molecule type" value="Genomic_DNA"/>
</dbReference>
<name>A0A372ZY54_9ACTN</name>
<protein>
    <recommendedName>
        <fullName evidence="4">DNA-binding protein</fullName>
    </recommendedName>
</protein>
<dbReference type="AlphaFoldDB" id="A0A372ZY54"/>
<proteinExistence type="predicted"/>
<keyword evidence="3" id="KW-1185">Reference proteome</keyword>
<accession>A0A372ZY54</accession>
<sequence length="214" mass="23664">MAAKRIPYLLGHSEIAELFGIKSQTSAKWRVDGTLGDPDLVASGNPYWLLDTVLGLDGSAGRHVAEQNLHTYEAGIPGGYRASSRDHLPVILGIQEVARVLDTDQQAVSRWRNRKRIAEADLVLSRSPLWLLDTITADARERGRRLVTEEVKRLQAGERTAQKPRGRRITAGPRPPKRPLPAAQSFTSSEHDEAIAFVAEVLSEGHTTVIRPKR</sequence>
<dbReference type="RefSeq" id="WP_117488409.1">
    <property type="nucleotide sequence ID" value="NZ_QVIG01000001.1"/>
</dbReference>
<evidence type="ECO:0008006" key="4">
    <source>
        <dbReference type="Google" id="ProtNLM"/>
    </source>
</evidence>
<evidence type="ECO:0000256" key="1">
    <source>
        <dbReference type="SAM" id="MobiDB-lite"/>
    </source>
</evidence>
<evidence type="ECO:0000313" key="3">
    <source>
        <dbReference type="Proteomes" id="UP000263377"/>
    </source>
</evidence>
<dbReference type="Proteomes" id="UP000263377">
    <property type="component" value="Unassembled WGS sequence"/>
</dbReference>
<feature type="region of interest" description="Disordered" evidence="1">
    <location>
        <begin position="157"/>
        <end position="189"/>
    </location>
</feature>